<organism evidence="2 3">
    <name type="scientific">Linnemannia exigua</name>
    <dbReference type="NCBI Taxonomy" id="604196"/>
    <lineage>
        <taxon>Eukaryota</taxon>
        <taxon>Fungi</taxon>
        <taxon>Fungi incertae sedis</taxon>
        <taxon>Mucoromycota</taxon>
        <taxon>Mortierellomycotina</taxon>
        <taxon>Mortierellomycetes</taxon>
        <taxon>Mortierellales</taxon>
        <taxon>Mortierellaceae</taxon>
        <taxon>Linnemannia</taxon>
    </lineage>
</organism>
<evidence type="ECO:0000256" key="1">
    <source>
        <dbReference type="SAM" id="MobiDB-lite"/>
    </source>
</evidence>
<gene>
    <name evidence="2" type="ORF">BGZ95_004105</name>
</gene>
<dbReference type="PANTHER" id="PTHR47797:SF1">
    <property type="entry name" value="CYTOCHROME B561 DOMAIN-CONTAINING PROTEIN-RELATED"/>
    <property type="match status" value="1"/>
</dbReference>
<feature type="compositionally biased region" description="Basic residues" evidence="1">
    <location>
        <begin position="263"/>
        <end position="272"/>
    </location>
</feature>
<feature type="compositionally biased region" description="Basic and acidic residues" evidence="1">
    <location>
        <begin position="99"/>
        <end position="109"/>
    </location>
</feature>
<feature type="compositionally biased region" description="Basic and acidic residues" evidence="1">
    <location>
        <begin position="245"/>
        <end position="262"/>
    </location>
</feature>
<accession>A0AAD4D3E0</accession>
<dbReference type="PANTHER" id="PTHR47797">
    <property type="entry name" value="DEHYDROGENASE, PUTATIVE (AFU_ORTHOLOGUE AFUA_8G05805)-RELATED"/>
    <property type="match status" value="1"/>
</dbReference>
<reference evidence="2" key="1">
    <citation type="journal article" date="2020" name="Fungal Divers.">
        <title>Resolving the Mortierellaceae phylogeny through synthesis of multi-gene phylogenetics and phylogenomics.</title>
        <authorList>
            <person name="Vandepol N."/>
            <person name="Liber J."/>
            <person name="Desiro A."/>
            <person name="Na H."/>
            <person name="Kennedy M."/>
            <person name="Barry K."/>
            <person name="Grigoriev I.V."/>
            <person name="Miller A.N."/>
            <person name="O'Donnell K."/>
            <person name="Stajich J.E."/>
            <person name="Bonito G."/>
        </authorList>
    </citation>
    <scope>NUCLEOTIDE SEQUENCE</scope>
    <source>
        <strain evidence="2">NRRL 28262</strain>
    </source>
</reference>
<sequence>PPEELRTRGLVPSVKGAYHCTPQFCVNVSLTDDGQFATFHIERAMDETGWISLGVGYAMTTADLLIMWPNNDPSSGGGPRGATLSRRTSHAYVEPQQVSREEAEIKASGKGESLYPEGEYILHNPSKDRGGDVAMTSATQVFPVEGNRFIVQFTRPVRTQNRAHKLTPGKEQDFCWAYSPNPVSADSVGDPGAHITQHMSVGSFAMDVGANQPQLKGAILKLQEIDAQEAVIEKARKKWALEESNRRLEEDEKEGIKDEKGAHRVTAKHKSGGSKGETSDASTPWLRLVGNWRRGNSTSTHQLLVSEVDDGEGELEGRNTFELRDC</sequence>
<evidence type="ECO:0000313" key="3">
    <source>
        <dbReference type="Proteomes" id="UP001194580"/>
    </source>
</evidence>
<dbReference type="AlphaFoldDB" id="A0AAD4D3E0"/>
<evidence type="ECO:0008006" key="4">
    <source>
        <dbReference type="Google" id="ProtNLM"/>
    </source>
</evidence>
<name>A0AAD4D3E0_9FUNG</name>
<comment type="caution">
    <text evidence="2">The sequence shown here is derived from an EMBL/GenBank/DDBJ whole genome shotgun (WGS) entry which is preliminary data.</text>
</comment>
<keyword evidence="3" id="KW-1185">Reference proteome</keyword>
<feature type="region of interest" description="Disordered" evidence="1">
    <location>
        <begin position="245"/>
        <end position="284"/>
    </location>
</feature>
<feature type="non-terminal residue" evidence="2">
    <location>
        <position position="1"/>
    </location>
</feature>
<dbReference type="Gene3D" id="2.60.40.1210">
    <property type="entry name" value="Cellobiose dehydrogenase, cytochrome domain"/>
    <property type="match status" value="1"/>
</dbReference>
<evidence type="ECO:0000313" key="2">
    <source>
        <dbReference type="EMBL" id="KAG0261981.1"/>
    </source>
</evidence>
<dbReference type="SUPFAM" id="SSF49344">
    <property type="entry name" value="CBD9-like"/>
    <property type="match status" value="1"/>
</dbReference>
<feature type="region of interest" description="Disordered" evidence="1">
    <location>
        <begin position="70"/>
        <end position="110"/>
    </location>
</feature>
<dbReference type="EMBL" id="JAAAIL010001995">
    <property type="protein sequence ID" value="KAG0261981.1"/>
    <property type="molecule type" value="Genomic_DNA"/>
</dbReference>
<protein>
    <recommendedName>
        <fullName evidence="4">DOMON domain-containing protein</fullName>
    </recommendedName>
</protein>
<dbReference type="Proteomes" id="UP001194580">
    <property type="component" value="Unassembled WGS sequence"/>
</dbReference>
<proteinExistence type="predicted"/>